<dbReference type="GO" id="GO:0003924">
    <property type="term" value="F:GTPase activity"/>
    <property type="evidence" value="ECO:0007669"/>
    <property type="project" value="UniProtKB-UniRule"/>
</dbReference>
<evidence type="ECO:0000256" key="8">
    <source>
        <dbReference type="ARBA" id="ARBA00022958"/>
    </source>
</evidence>
<dbReference type="GO" id="GO:0030488">
    <property type="term" value="P:tRNA methylation"/>
    <property type="evidence" value="ECO:0007669"/>
    <property type="project" value="TreeGrafter"/>
</dbReference>
<feature type="binding site" evidence="10">
    <location>
        <position position="253"/>
    </location>
    <ligand>
        <name>K(+)</name>
        <dbReference type="ChEBI" id="CHEBI:29103"/>
    </ligand>
</feature>
<evidence type="ECO:0000256" key="2">
    <source>
        <dbReference type="ARBA" id="ARBA00022490"/>
    </source>
</evidence>
<dbReference type="Pfam" id="PF01926">
    <property type="entry name" value="MMR_HSR1"/>
    <property type="match status" value="1"/>
</dbReference>
<feature type="binding site" evidence="10">
    <location>
        <position position="255"/>
    </location>
    <ligand>
        <name>K(+)</name>
        <dbReference type="ChEBI" id="CHEBI:29103"/>
    </ligand>
</feature>
<comment type="subcellular location">
    <subcellularLocation>
        <location evidence="10">Cytoplasm</location>
    </subcellularLocation>
</comment>
<dbReference type="GO" id="GO:0042802">
    <property type="term" value="F:identical protein binding"/>
    <property type="evidence" value="ECO:0007669"/>
    <property type="project" value="UniProtKB-ARBA"/>
</dbReference>
<evidence type="ECO:0000256" key="10">
    <source>
        <dbReference type="HAMAP-Rule" id="MF_00379"/>
    </source>
</evidence>
<feature type="binding site" evidence="10">
    <location>
        <position position="88"/>
    </location>
    <ligand>
        <name>(6S)-5-formyl-5,6,7,8-tetrahydrofolate</name>
        <dbReference type="ChEBI" id="CHEBI:57457"/>
    </ligand>
</feature>
<dbReference type="FunFam" id="3.40.50.300:FF:000494">
    <property type="entry name" value="tRNA modification GTPase MnmE"/>
    <property type="match status" value="1"/>
</dbReference>
<comment type="function">
    <text evidence="10">Exhibits a very high intrinsic GTPase hydrolysis rate. Involved in the addition of a carboxymethylaminomethyl (cmnm) group at the wobble position (U34) of certain tRNAs, forming tRNA-cmnm(5)s(2)U34.</text>
</comment>
<dbReference type="InterPro" id="IPR018948">
    <property type="entry name" value="GTP-bd_TrmE_N"/>
</dbReference>
<keyword evidence="3 10" id="KW-0819">tRNA processing</keyword>
<evidence type="ECO:0000256" key="5">
    <source>
        <dbReference type="ARBA" id="ARBA00022741"/>
    </source>
</evidence>
<reference evidence="13" key="1">
    <citation type="journal article" date="2020" name="mSystems">
        <title>Genome- and Community-Level Interaction Insights into Carbon Utilization and Element Cycling Functions of Hydrothermarchaeota in Hydrothermal Sediment.</title>
        <authorList>
            <person name="Zhou Z."/>
            <person name="Liu Y."/>
            <person name="Xu W."/>
            <person name="Pan J."/>
            <person name="Luo Z.H."/>
            <person name="Li M."/>
        </authorList>
    </citation>
    <scope>NUCLEOTIDE SEQUENCE [LARGE SCALE GENOMIC DNA]</scope>
    <source>
        <strain evidence="13">HyVt-233</strain>
    </source>
</reference>
<dbReference type="CDD" id="cd04164">
    <property type="entry name" value="trmE"/>
    <property type="match status" value="1"/>
</dbReference>
<dbReference type="InterPro" id="IPR027417">
    <property type="entry name" value="P-loop_NTPase"/>
</dbReference>
<keyword evidence="2 10" id="KW-0963">Cytoplasm</keyword>
<dbReference type="InterPro" id="IPR005225">
    <property type="entry name" value="Small_GTP-bd"/>
</dbReference>
<keyword evidence="4 10" id="KW-0479">Metal-binding</keyword>
<dbReference type="Pfam" id="PF12631">
    <property type="entry name" value="MnmE_helical"/>
    <property type="match status" value="1"/>
</dbReference>
<evidence type="ECO:0000313" key="13">
    <source>
        <dbReference type="EMBL" id="HDD45209.1"/>
    </source>
</evidence>
<dbReference type="InterPro" id="IPR027266">
    <property type="entry name" value="TrmE/GcvT-like"/>
</dbReference>
<feature type="domain" description="TrmE-type G" evidence="12">
    <location>
        <begin position="224"/>
        <end position="382"/>
    </location>
</feature>
<organism evidence="13">
    <name type="scientific">Desulfofervidus auxilii</name>
    <dbReference type="NCBI Taxonomy" id="1621989"/>
    <lineage>
        <taxon>Bacteria</taxon>
        <taxon>Pseudomonadati</taxon>
        <taxon>Thermodesulfobacteriota</taxon>
        <taxon>Candidatus Desulfofervidia</taxon>
        <taxon>Candidatus Desulfofervidales</taxon>
        <taxon>Candidatus Desulfofervidaceae</taxon>
        <taxon>Candidatus Desulfofervidus</taxon>
    </lineage>
</organism>
<dbReference type="SUPFAM" id="SSF52540">
    <property type="entry name" value="P-loop containing nucleoside triphosphate hydrolases"/>
    <property type="match status" value="1"/>
</dbReference>
<evidence type="ECO:0000256" key="9">
    <source>
        <dbReference type="ARBA" id="ARBA00023134"/>
    </source>
</evidence>
<dbReference type="InterPro" id="IPR031168">
    <property type="entry name" value="G_TrmE"/>
</dbReference>
<dbReference type="Pfam" id="PF10396">
    <property type="entry name" value="TrmE_N"/>
    <property type="match status" value="1"/>
</dbReference>
<feature type="binding site" evidence="10">
    <location>
        <position position="259"/>
    </location>
    <ligand>
        <name>Mg(2+)</name>
        <dbReference type="ChEBI" id="CHEBI:18420"/>
    </ligand>
</feature>
<feature type="binding site" evidence="10">
    <location>
        <begin position="234"/>
        <end position="239"/>
    </location>
    <ligand>
        <name>GTP</name>
        <dbReference type="ChEBI" id="CHEBI:37565"/>
    </ligand>
</feature>
<dbReference type="FunFam" id="3.30.1360.120:FF:000003">
    <property type="entry name" value="tRNA modification GTPase MnmE"/>
    <property type="match status" value="1"/>
</dbReference>
<name>A0A7C0Y6X9_DESA2</name>
<comment type="cofactor">
    <cofactor evidence="10">
        <name>K(+)</name>
        <dbReference type="ChEBI" id="CHEBI:29103"/>
    </cofactor>
    <text evidence="10">Binds 1 potassium ion per subunit.</text>
</comment>
<keyword evidence="7 10" id="KW-0460">Magnesium</keyword>
<dbReference type="Gene3D" id="1.20.120.430">
    <property type="entry name" value="tRNA modification GTPase MnmE domain 2"/>
    <property type="match status" value="1"/>
</dbReference>
<dbReference type="EC" id="3.6.-.-" evidence="10"/>
<feature type="binding site" evidence="10">
    <location>
        <position position="258"/>
    </location>
    <ligand>
        <name>K(+)</name>
        <dbReference type="ChEBI" id="CHEBI:29103"/>
    </ligand>
</feature>
<feature type="binding site" evidence="10">
    <location>
        <position position="25"/>
    </location>
    <ligand>
        <name>(6S)-5-formyl-5,6,7,8-tetrahydrofolate</name>
        <dbReference type="ChEBI" id="CHEBI:57457"/>
    </ligand>
</feature>
<accession>A0A7C0Y6X9</accession>
<feature type="binding site" evidence="10">
    <location>
        <position position="459"/>
    </location>
    <ligand>
        <name>(6S)-5-formyl-5,6,7,8-tetrahydrofolate</name>
        <dbReference type="ChEBI" id="CHEBI:57457"/>
    </ligand>
</feature>
<dbReference type="GO" id="GO:0046872">
    <property type="term" value="F:metal ion binding"/>
    <property type="evidence" value="ECO:0007669"/>
    <property type="project" value="UniProtKB-KW"/>
</dbReference>
<evidence type="ECO:0000256" key="6">
    <source>
        <dbReference type="ARBA" id="ARBA00022801"/>
    </source>
</evidence>
<evidence type="ECO:0000259" key="12">
    <source>
        <dbReference type="PROSITE" id="PS51709"/>
    </source>
</evidence>
<dbReference type="Proteomes" id="UP000886289">
    <property type="component" value="Unassembled WGS sequence"/>
</dbReference>
<comment type="subunit">
    <text evidence="10">Homodimer. Heterotetramer of two MnmE and two MnmG subunits.</text>
</comment>
<dbReference type="NCBIfam" id="NF003661">
    <property type="entry name" value="PRK05291.1-3"/>
    <property type="match status" value="1"/>
</dbReference>
<keyword evidence="5 10" id="KW-0547">Nucleotide-binding</keyword>
<proteinExistence type="inferred from homology"/>
<dbReference type="InterPro" id="IPR004520">
    <property type="entry name" value="GTPase_MnmE"/>
</dbReference>
<feature type="binding site" evidence="10">
    <location>
        <position position="238"/>
    </location>
    <ligand>
        <name>Mg(2+)</name>
        <dbReference type="ChEBI" id="CHEBI:18420"/>
    </ligand>
</feature>
<dbReference type="AlphaFoldDB" id="A0A7C0Y6X9"/>
<dbReference type="GO" id="GO:0005829">
    <property type="term" value="C:cytosol"/>
    <property type="evidence" value="ECO:0007669"/>
    <property type="project" value="TreeGrafter"/>
</dbReference>
<keyword evidence="6 10" id="KW-0378">Hydrolase</keyword>
<dbReference type="InterPro" id="IPR027368">
    <property type="entry name" value="MnmE_dom2"/>
</dbReference>
<dbReference type="GO" id="GO:0002098">
    <property type="term" value="P:tRNA wobble uridine modification"/>
    <property type="evidence" value="ECO:0007669"/>
    <property type="project" value="TreeGrafter"/>
</dbReference>
<feature type="binding site" evidence="10">
    <location>
        <begin position="253"/>
        <end position="259"/>
    </location>
    <ligand>
        <name>GTP</name>
        <dbReference type="ChEBI" id="CHEBI:37565"/>
    </ligand>
</feature>
<feature type="binding site" evidence="10">
    <location>
        <begin position="278"/>
        <end position="281"/>
    </location>
    <ligand>
        <name>GTP</name>
        <dbReference type="ChEBI" id="CHEBI:37565"/>
    </ligand>
</feature>
<comment type="similarity">
    <text evidence="1 10 11">Belongs to the TRAFAC class TrmE-Era-EngA-EngB-Septin-like GTPase superfamily. TrmE GTPase family.</text>
</comment>
<evidence type="ECO:0000256" key="4">
    <source>
        <dbReference type="ARBA" id="ARBA00022723"/>
    </source>
</evidence>
<dbReference type="InterPro" id="IPR025867">
    <property type="entry name" value="MnmE_helical"/>
</dbReference>
<dbReference type="Gene3D" id="3.40.50.300">
    <property type="entry name" value="P-loop containing nucleotide triphosphate hydrolases"/>
    <property type="match status" value="1"/>
</dbReference>
<comment type="caution">
    <text evidence="10">Lacks conserved residue(s) required for the propagation of feature annotation.</text>
</comment>
<dbReference type="CDD" id="cd14858">
    <property type="entry name" value="TrmE_N"/>
    <property type="match status" value="1"/>
</dbReference>
<dbReference type="EMBL" id="DRBS01000376">
    <property type="protein sequence ID" value="HDD45209.1"/>
    <property type="molecule type" value="Genomic_DNA"/>
</dbReference>
<dbReference type="Gene3D" id="3.30.1360.120">
    <property type="entry name" value="Probable tRNA modification gtpase trme, domain 1"/>
    <property type="match status" value="1"/>
</dbReference>
<feature type="binding site" evidence="10">
    <location>
        <position position="127"/>
    </location>
    <ligand>
        <name>(6S)-5-formyl-5,6,7,8-tetrahydrofolate</name>
        <dbReference type="ChEBI" id="CHEBI:57457"/>
    </ligand>
</feature>
<dbReference type="PANTHER" id="PTHR42714:SF2">
    <property type="entry name" value="TRNA MODIFICATION GTPASE GTPBP3, MITOCHONDRIAL"/>
    <property type="match status" value="1"/>
</dbReference>
<dbReference type="HAMAP" id="MF_00379">
    <property type="entry name" value="GTPase_MnmE"/>
    <property type="match status" value="1"/>
</dbReference>
<evidence type="ECO:0000256" key="1">
    <source>
        <dbReference type="ARBA" id="ARBA00011043"/>
    </source>
</evidence>
<keyword evidence="8 10" id="KW-0630">Potassium</keyword>
<dbReference type="PANTHER" id="PTHR42714">
    <property type="entry name" value="TRNA MODIFICATION GTPASE GTPBP3"/>
    <property type="match status" value="1"/>
</dbReference>
<evidence type="ECO:0000256" key="7">
    <source>
        <dbReference type="ARBA" id="ARBA00022842"/>
    </source>
</evidence>
<dbReference type="PROSITE" id="PS51709">
    <property type="entry name" value="G_TRME"/>
    <property type="match status" value="1"/>
</dbReference>
<evidence type="ECO:0000256" key="11">
    <source>
        <dbReference type="RuleBase" id="RU003313"/>
    </source>
</evidence>
<dbReference type="InterPro" id="IPR006073">
    <property type="entry name" value="GTP-bd"/>
</dbReference>
<feature type="binding site" evidence="10">
    <location>
        <position position="234"/>
    </location>
    <ligand>
        <name>K(+)</name>
        <dbReference type="ChEBI" id="CHEBI:29103"/>
    </ligand>
</feature>
<gene>
    <name evidence="10 13" type="primary">mnmE</name>
    <name evidence="10" type="synonym">trmE</name>
    <name evidence="13" type="ORF">ENG63_10180</name>
</gene>
<dbReference type="NCBIfam" id="TIGR00231">
    <property type="entry name" value="small_GTP"/>
    <property type="match status" value="1"/>
</dbReference>
<keyword evidence="9 10" id="KW-0342">GTP-binding</keyword>
<protein>
    <recommendedName>
        <fullName evidence="10">tRNA modification GTPase MnmE</fullName>
        <ecNumber evidence="10">3.6.-.-</ecNumber>
    </recommendedName>
</protein>
<dbReference type="NCBIfam" id="TIGR00450">
    <property type="entry name" value="mnmE_trmE_thdF"/>
    <property type="match status" value="1"/>
</dbReference>
<evidence type="ECO:0000256" key="3">
    <source>
        <dbReference type="ARBA" id="ARBA00022694"/>
    </source>
</evidence>
<comment type="caution">
    <text evidence="13">The sequence shown here is derived from an EMBL/GenBank/DDBJ whole genome shotgun (WGS) entry which is preliminary data.</text>
</comment>
<dbReference type="GO" id="GO:0005525">
    <property type="term" value="F:GTP binding"/>
    <property type="evidence" value="ECO:0007669"/>
    <property type="project" value="UniProtKB-UniRule"/>
</dbReference>
<sequence length="459" mass="51248">MFQNNKDTISAIATPPGIGGVGIVRVSGPLAETILKKLFRPKRPIKEFKSHHFYYGEIIHPETKQMVDEVLIVLMRAPHSYTGEDVLEIHAHGGPLILKKILELTLKAGARLAEPGEFTKRAFLNGRLDLTQAEAVLDIISARTEKELQIATRQLQGYLGEKIKKIRDCLKEFKAHLEVAIDFPEEDVEIVPSEVWLPRIENEVLKPIEHLLKCYSESRILREGAILAIVGKPNVGKSSLLNCLLKEERAIVTPIPGTTRDVIEEILNIKGIAVKIADTAGLRKTVDVVETIGVKRAKEKIIESDIVLWVIDRSCPLEEEDREIYEEIKGKKIILVLNKSDLPPKIDEEKIKKEFNLPVISISALYGKGIEKLEEAIYHQLIGDTAAVPEFVPTLRHKQALERALKAGKRVKDAIIKGLPPVFVSVDVQETLDALGEIIGETTPEDILDIIFSQFCIGK</sequence>